<evidence type="ECO:0000313" key="1">
    <source>
        <dbReference type="EMBL" id="MFM9615581.1"/>
    </source>
</evidence>
<keyword evidence="2" id="KW-1185">Reference proteome</keyword>
<gene>
    <name evidence="1" type="ORF">ACKI18_43730</name>
</gene>
<sequence>MVADLSPLTKEPNIVTTLHVGSATESTRAAMADLAADNILDVLAGRPPRTPIPG</sequence>
<dbReference type="Gene3D" id="3.40.50.720">
    <property type="entry name" value="NAD(P)-binding Rossmann-like Domain"/>
    <property type="match status" value="2"/>
</dbReference>
<dbReference type="Proteomes" id="UP001631957">
    <property type="component" value="Unassembled WGS sequence"/>
</dbReference>
<name>A0ABW9I6H2_9ACTN</name>
<evidence type="ECO:0008006" key="3">
    <source>
        <dbReference type="Google" id="ProtNLM"/>
    </source>
</evidence>
<dbReference type="EMBL" id="JBJVNI010000037">
    <property type="protein sequence ID" value="MFM9615581.1"/>
    <property type="molecule type" value="Genomic_DNA"/>
</dbReference>
<evidence type="ECO:0000313" key="2">
    <source>
        <dbReference type="Proteomes" id="UP001631957"/>
    </source>
</evidence>
<dbReference type="RefSeq" id="WP_346426892.1">
    <property type="nucleotide sequence ID" value="NZ_JBJVNI010000037.1"/>
</dbReference>
<reference evidence="1 2" key="1">
    <citation type="submission" date="2024-12" db="EMBL/GenBank/DDBJ databases">
        <title>Forecasting of Potato common scab and diversities of Pathogenic streptomyces spp. in china.</title>
        <authorList>
            <person name="Handique U."/>
            <person name="Wu J."/>
        </authorList>
    </citation>
    <scope>NUCLEOTIDE SEQUENCE [LARGE SCALE GENOMIC DNA]</scope>
    <source>
        <strain evidence="1 2">ZRIMU1530</strain>
    </source>
</reference>
<protein>
    <recommendedName>
        <fullName evidence="3">D-isomer specific 2-hydroxyacid dehydrogenase NAD-binding domain-containing protein</fullName>
    </recommendedName>
</protein>
<organism evidence="1 2">
    <name type="scientific">Streptomyces niveiscabiei</name>
    <dbReference type="NCBI Taxonomy" id="164115"/>
    <lineage>
        <taxon>Bacteria</taxon>
        <taxon>Bacillati</taxon>
        <taxon>Actinomycetota</taxon>
        <taxon>Actinomycetes</taxon>
        <taxon>Kitasatosporales</taxon>
        <taxon>Streptomycetaceae</taxon>
        <taxon>Streptomyces</taxon>
    </lineage>
</organism>
<comment type="caution">
    <text evidence="1">The sequence shown here is derived from an EMBL/GenBank/DDBJ whole genome shotgun (WGS) entry which is preliminary data.</text>
</comment>
<proteinExistence type="predicted"/>
<accession>A0ABW9I6H2</accession>